<name>A0AAX4KNZ1_9TREE</name>
<dbReference type="AlphaFoldDB" id="A0AAX4KNZ1"/>
<evidence type="ECO:0000313" key="2">
    <source>
        <dbReference type="EMBL" id="WWD08161.1"/>
    </source>
</evidence>
<dbReference type="EMBL" id="CP144089">
    <property type="protein sequence ID" value="WWD08161.1"/>
    <property type="molecule type" value="Genomic_DNA"/>
</dbReference>
<reference evidence="2 3" key="1">
    <citation type="submission" date="2024-01" db="EMBL/GenBank/DDBJ databases">
        <title>Comparative genomics of Cryptococcus and Kwoniella reveals pathogenesis evolution and contrasting modes of karyotype evolution via chromosome fusion or intercentromeric recombination.</title>
        <authorList>
            <person name="Coelho M.A."/>
            <person name="David-Palma M."/>
            <person name="Shea T."/>
            <person name="Bowers K."/>
            <person name="McGinley-Smith S."/>
            <person name="Mohammad A.W."/>
            <person name="Gnirke A."/>
            <person name="Yurkov A.M."/>
            <person name="Nowrousian M."/>
            <person name="Sun S."/>
            <person name="Cuomo C.A."/>
            <person name="Heitman J."/>
        </authorList>
    </citation>
    <scope>NUCLEOTIDE SEQUENCE [LARGE SCALE GENOMIC DNA]</scope>
    <source>
        <strain evidence="2 3">PYCC6329</strain>
    </source>
</reference>
<dbReference type="KEGG" id="ker:91105073"/>
<gene>
    <name evidence="2" type="ORF">V865_006272</name>
</gene>
<keyword evidence="3" id="KW-1185">Reference proteome</keyword>
<proteinExistence type="predicted"/>
<dbReference type="GeneID" id="91105073"/>
<evidence type="ECO:0000256" key="1">
    <source>
        <dbReference type="SAM" id="MobiDB-lite"/>
    </source>
</evidence>
<evidence type="ECO:0000313" key="3">
    <source>
        <dbReference type="Proteomes" id="UP001358614"/>
    </source>
</evidence>
<dbReference type="Proteomes" id="UP001358614">
    <property type="component" value="Chromosome 1"/>
</dbReference>
<feature type="region of interest" description="Disordered" evidence="1">
    <location>
        <begin position="70"/>
        <end position="93"/>
    </location>
</feature>
<protein>
    <submittedName>
        <fullName evidence="2">Uncharacterized protein</fullName>
    </submittedName>
</protein>
<sequence>MSPSDADPDLTISSEYWPTESSLVYYSVHPDGKTVETLCYPKRPDHVGPLNDLSRGVQLALVEAMGKTEESFMGKSKSKSKSSNSTSKSDRVMSNALRSIDQTLRDTAHKASISTIKGEPDVPDKFGTVKIPTKSFGSLIDLKYKMDTENVKGWIIVSSNYPTEFQDTIRAGQPMTTEGVLSPKLFDADERERERRGLSGFANHVESLLRDYDHDPSWTSFDTFSQLYHGGRYGHVVLTDEEKRYYQGITSWLSAPKERLSAVTSNERHHTDFHPDAGANSDFDAVFAGYGK</sequence>
<accession>A0AAX4KNZ1</accession>
<organism evidence="2 3">
    <name type="scientific">Kwoniella europaea PYCC6329</name>
    <dbReference type="NCBI Taxonomy" id="1423913"/>
    <lineage>
        <taxon>Eukaryota</taxon>
        <taxon>Fungi</taxon>
        <taxon>Dikarya</taxon>
        <taxon>Basidiomycota</taxon>
        <taxon>Agaricomycotina</taxon>
        <taxon>Tremellomycetes</taxon>
        <taxon>Tremellales</taxon>
        <taxon>Cryptococcaceae</taxon>
        <taxon>Kwoniella</taxon>
    </lineage>
</organism>
<dbReference type="RefSeq" id="XP_066086128.1">
    <property type="nucleotide sequence ID" value="XM_066230031.1"/>
</dbReference>